<protein>
    <submittedName>
        <fullName evidence="1">Uncharacterized protein</fullName>
    </submittedName>
</protein>
<accession>X1BQT2</accession>
<dbReference type="EMBL" id="BART01000729">
    <property type="protein sequence ID" value="GAG74506.1"/>
    <property type="molecule type" value="Genomic_DNA"/>
</dbReference>
<sequence length="62" mass="7549">FINQVKDFLNSEQKYYIYYISSSSTDLSQLNDELETRGFQNRVLNKRHIFFEDIILNRLEEL</sequence>
<evidence type="ECO:0000313" key="1">
    <source>
        <dbReference type="EMBL" id="GAG74506.1"/>
    </source>
</evidence>
<feature type="non-terminal residue" evidence="1">
    <location>
        <position position="1"/>
    </location>
</feature>
<dbReference type="AlphaFoldDB" id="X1BQT2"/>
<name>X1BQT2_9ZZZZ</name>
<proteinExistence type="predicted"/>
<gene>
    <name evidence="1" type="ORF">S01H4_03100</name>
</gene>
<comment type="caution">
    <text evidence="1">The sequence shown here is derived from an EMBL/GenBank/DDBJ whole genome shotgun (WGS) entry which is preliminary data.</text>
</comment>
<organism evidence="1">
    <name type="scientific">marine sediment metagenome</name>
    <dbReference type="NCBI Taxonomy" id="412755"/>
    <lineage>
        <taxon>unclassified sequences</taxon>
        <taxon>metagenomes</taxon>
        <taxon>ecological metagenomes</taxon>
    </lineage>
</organism>
<reference evidence="1" key="1">
    <citation type="journal article" date="2014" name="Front. Microbiol.">
        <title>High frequency of phylogenetically diverse reductive dehalogenase-homologous genes in deep subseafloor sedimentary metagenomes.</title>
        <authorList>
            <person name="Kawai M."/>
            <person name="Futagami T."/>
            <person name="Toyoda A."/>
            <person name="Takaki Y."/>
            <person name="Nishi S."/>
            <person name="Hori S."/>
            <person name="Arai W."/>
            <person name="Tsubouchi T."/>
            <person name="Morono Y."/>
            <person name="Uchiyama I."/>
            <person name="Ito T."/>
            <person name="Fujiyama A."/>
            <person name="Inagaki F."/>
            <person name="Takami H."/>
        </authorList>
    </citation>
    <scope>NUCLEOTIDE SEQUENCE</scope>
    <source>
        <strain evidence="1">Expedition CK06-06</strain>
    </source>
</reference>